<accession>A0A2T5BWQ2</accession>
<dbReference type="GO" id="GO:0046872">
    <property type="term" value="F:metal ion binding"/>
    <property type="evidence" value="ECO:0007669"/>
    <property type="project" value="UniProtKB-KW"/>
</dbReference>
<proteinExistence type="inferred from homology"/>
<dbReference type="Gene3D" id="1.10.10.1590">
    <property type="entry name" value="NADH-quinone oxidoreductase subunit E"/>
    <property type="match status" value="1"/>
</dbReference>
<protein>
    <submittedName>
        <fullName evidence="8">Formate dehydrogenase gamma subunit</fullName>
    </submittedName>
</protein>
<comment type="cofactor">
    <cofactor evidence="6">
        <name>[2Fe-2S] cluster</name>
        <dbReference type="ChEBI" id="CHEBI:190135"/>
    </cofactor>
</comment>
<evidence type="ECO:0000256" key="6">
    <source>
        <dbReference type="ARBA" id="ARBA00034078"/>
    </source>
</evidence>
<keyword evidence="4 7" id="KW-0408">Iron</keyword>
<evidence type="ECO:0000256" key="4">
    <source>
        <dbReference type="ARBA" id="ARBA00023004"/>
    </source>
</evidence>
<dbReference type="PIRSF" id="PIRSF000216">
    <property type="entry name" value="NADH_DH_24kDa"/>
    <property type="match status" value="1"/>
</dbReference>
<dbReference type="PROSITE" id="PS01099">
    <property type="entry name" value="COMPLEX1_24K"/>
    <property type="match status" value="1"/>
</dbReference>
<organism evidence="8 9">
    <name type="scientific">Rhodovulum imhoffii</name>
    <dbReference type="NCBI Taxonomy" id="365340"/>
    <lineage>
        <taxon>Bacteria</taxon>
        <taxon>Pseudomonadati</taxon>
        <taxon>Pseudomonadota</taxon>
        <taxon>Alphaproteobacteria</taxon>
        <taxon>Rhodobacterales</taxon>
        <taxon>Paracoccaceae</taxon>
        <taxon>Rhodovulum</taxon>
    </lineage>
</organism>
<dbReference type="AlphaFoldDB" id="A0A2T5BWQ2"/>
<dbReference type="PANTHER" id="PTHR43342">
    <property type="entry name" value="NADH-QUINONE OXIDOREDUCTASE, E SUBUNIT"/>
    <property type="match status" value="1"/>
</dbReference>
<evidence type="ECO:0000256" key="1">
    <source>
        <dbReference type="ARBA" id="ARBA00010643"/>
    </source>
</evidence>
<dbReference type="SUPFAM" id="SSF52833">
    <property type="entry name" value="Thioredoxin-like"/>
    <property type="match status" value="1"/>
</dbReference>
<evidence type="ECO:0000313" key="9">
    <source>
        <dbReference type="Proteomes" id="UP000243859"/>
    </source>
</evidence>
<keyword evidence="2 7" id="KW-0001">2Fe-2S</keyword>
<feature type="binding site" evidence="7">
    <location>
        <position position="80"/>
    </location>
    <ligand>
        <name>[2Fe-2S] cluster</name>
        <dbReference type="ChEBI" id="CHEBI:190135"/>
    </ligand>
</feature>
<feature type="binding site" evidence="7">
    <location>
        <position position="121"/>
    </location>
    <ligand>
        <name>[2Fe-2S] cluster</name>
        <dbReference type="ChEBI" id="CHEBI:190135"/>
    </ligand>
</feature>
<dbReference type="InterPro" id="IPR002023">
    <property type="entry name" value="NuoE-like"/>
</dbReference>
<feature type="binding site" evidence="7">
    <location>
        <position position="85"/>
    </location>
    <ligand>
        <name>[2Fe-2S] cluster</name>
        <dbReference type="ChEBI" id="CHEBI:190135"/>
    </ligand>
</feature>
<evidence type="ECO:0000256" key="5">
    <source>
        <dbReference type="ARBA" id="ARBA00023014"/>
    </source>
</evidence>
<evidence type="ECO:0000256" key="2">
    <source>
        <dbReference type="ARBA" id="ARBA00022714"/>
    </source>
</evidence>
<dbReference type="Proteomes" id="UP000243859">
    <property type="component" value="Unassembled WGS sequence"/>
</dbReference>
<evidence type="ECO:0000256" key="3">
    <source>
        <dbReference type="ARBA" id="ARBA00022723"/>
    </source>
</evidence>
<dbReference type="InterPro" id="IPR028431">
    <property type="entry name" value="NADP_DH_HndA-like"/>
</dbReference>
<dbReference type="InterPro" id="IPR041921">
    <property type="entry name" value="NuoE_N"/>
</dbReference>
<comment type="caution">
    <text evidence="8">The sequence shown here is derived from an EMBL/GenBank/DDBJ whole genome shotgun (WGS) entry which is preliminary data.</text>
</comment>
<dbReference type="InterPro" id="IPR036249">
    <property type="entry name" value="Thioredoxin-like_sf"/>
</dbReference>
<keyword evidence="5 7" id="KW-0411">Iron-sulfur</keyword>
<comment type="similarity">
    <text evidence="1">Belongs to the complex I 24 kDa subunit family.</text>
</comment>
<feature type="binding site" evidence="7">
    <location>
        <position position="125"/>
    </location>
    <ligand>
        <name>[2Fe-2S] cluster</name>
        <dbReference type="ChEBI" id="CHEBI:190135"/>
    </ligand>
</feature>
<comment type="cofactor">
    <cofactor evidence="7">
        <name>[2Fe-2S] cluster</name>
        <dbReference type="ChEBI" id="CHEBI:190135"/>
    </cofactor>
    <text evidence="7">Binds 1 [2Fe-2S] cluster.</text>
</comment>
<gene>
    <name evidence="8" type="ORF">C8N32_101236</name>
</gene>
<dbReference type="GO" id="GO:0051537">
    <property type="term" value="F:2 iron, 2 sulfur cluster binding"/>
    <property type="evidence" value="ECO:0007669"/>
    <property type="project" value="UniProtKB-KW"/>
</dbReference>
<dbReference type="PANTHER" id="PTHR43342:SF1">
    <property type="entry name" value="BIFURCATING [FEFE] HYDROGENASE GAMMA SUBUNIT"/>
    <property type="match status" value="1"/>
</dbReference>
<evidence type="ECO:0000313" key="8">
    <source>
        <dbReference type="EMBL" id="PTN04038.1"/>
    </source>
</evidence>
<name>A0A2T5BWQ2_9RHOB</name>
<reference evidence="8 9" key="1">
    <citation type="submission" date="2018-04" db="EMBL/GenBank/DDBJ databases">
        <title>Genomic Encyclopedia of Archaeal and Bacterial Type Strains, Phase II (KMG-II): from individual species to whole genera.</title>
        <authorList>
            <person name="Goeker M."/>
        </authorList>
    </citation>
    <scope>NUCLEOTIDE SEQUENCE [LARGE SCALE GENOMIC DNA]</scope>
    <source>
        <strain evidence="8 9">DSM 18064</strain>
    </source>
</reference>
<evidence type="ECO:0000256" key="7">
    <source>
        <dbReference type="PIRSR" id="PIRSR000216-1"/>
    </source>
</evidence>
<keyword evidence="9" id="KW-1185">Reference proteome</keyword>
<dbReference type="RefSeq" id="WP_107890765.1">
    <property type="nucleotide sequence ID" value="NZ_NHSI01000004.1"/>
</dbReference>
<dbReference type="Pfam" id="PF01257">
    <property type="entry name" value="2Fe-2S_thioredx"/>
    <property type="match status" value="1"/>
</dbReference>
<dbReference type="GO" id="GO:0016491">
    <property type="term" value="F:oxidoreductase activity"/>
    <property type="evidence" value="ECO:0007669"/>
    <property type="project" value="InterPro"/>
</dbReference>
<dbReference type="Gene3D" id="3.40.30.10">
    <property type="entry name" value="Glutaredoxin"/>
    <property type="match status" value="1"/>
</dbReference>
<dbReference type="EMBL" id="QAAA01000001">
    <property type="protein sequence ID" value="PTN04038.1"/>
    <property type="molecule type" value="Genomic_DNA"/>
</dbReference>
<sequence>MTQTDTLAQIRAIAMSHAQAEGPLLPLLHAVQDRFGHIPAEALPEIAQVLNISDAELRGVISFYHDFRDAPPGRRILRLCRAEACQAMGAPALIERILAHLGLERPGTTDDGALTVEFAYCLGLCACAPAALLDGLPLGRLTDAALRTALEEPQC</sequence>
<dbReference type="NCBIfam" id="NF004638">
    <property type="entry name" value="PRK05988.1"/>
    <property type="match status" value="1"/>
</dbReference>
<dbReference type="OrthoDB" id="9807941at2"/>
<keyword evidence="3 7" id="KW-0479">Metal-binding</keyword>